<reference evidence="1" key="2">
    <citation type="submission" date="2022-01" db="EMBL/GenBank/DDBJ databases">
        <authorList>
            <person name="Hirooka S."/>
            <person name="Miyagishima S.Y."/>
        </authorList>
    </citation>
    <scope>NUCLEOTIDE SEQUENCE</scope>
    <source>
        <strain evidence="1">NBRC 102759</strain>
    </source>
</reference>
<dbReference type="EMBL" id="BQMJ01000068">
    <property type="protein sequence ID" value="GJQ15399.1"/>
    <property type="molecule type" value="Genomic_DNA"/>
</dbReference>
<gene>
    <name evidence="1" type="ORF">GpartN1_g7190.t1</name>
</gene>
<organism evidence="1 2">
    <name type="scientific">Galdieria partita</name>
    <dbReference type="NCBI Taxonomy" id="83374"/>
    <lineage>
        <taxon>Eukaryota</taxon>
        <taxon>Rhodophyta</taxon>
        <taxon>Bangiophyceae</taxon>
        <taxon>Galdieriales</taxon>
        <taxon>Galdieriaceae</taxon>
        <taxon>Galdieria</taxon>
    </lineage>
</organism>
<proteinExistence type="predicted"/>
<dbReference type="Proteomes" id="UP001061958">
    <property type="component" value="Unassembled WGS sequence"/>
</dbReference>
<reference evidence="1" key="1">
    <citation type="journal article" date="2022" name="Proc. Natl. Acad. Sci. U.S.A.">
        <title>Life cycle and functional genomics of the unicellular red alga Galdieria for elucidating algal and plant evolution and industrial use.</title>
        <authorList>
            <person name="Hirooka S."/>
            <person name="Itabashi T."/>
            <person name="Ichinose T.M."/>
            <person name="Onuma R."/>
            <person name="Fujiwara T."/>
            <person name="Yamashita S."/>
            <person name="Jong L.W."/>
            <person name="Tomita R."/>
            <person name="Iwane A.H."/>
            <person name="Miyagishima S.Y."/>
        </authorList>
    </citation>
    <scope>NUCLEOTIDE SEQUENCE</scope>
    <source>
        <strain evidence="1">NBRC 102759</strain>
    </source>
</reference>
<protein>
    <submittedName>
        <fullName evidence="1">Uncharacterized protein</fullName>
    </submittedName>
</protein>
<evidence type="ECO:0000313" key="1">
    <source>
        <dbReference type="EMBL" id="GJQ15399.1"/>
    </source>
</evidence>
<keyword evidence="2" id="KW-1185">Reference proteome</keyword>
<dbReference type="AlphaFoldDB" id="A0A9C7UTL4"/>
<dbReference type="OrthoDB" id="10345758at2759"/>
<evidence type="ECO:0000313" key="2">
    <source>
        <dbReference type="Proteomes" id="UP001061958"/>
    </source>
</evidence>
<name>A0A9C7UTL4_9RHOD</name>
<sequence>MFPKILSIQKEWLSLPLAWKGGQFILLKLSWLQESSSLQKGQNESTDALPYIASSFSVELVAYVVKYSFEYPHVEKTQYRHPLSVEKLSSINLGISQEDFQLKVNEAFVFKILDSRVVKCLKTKRINAIYVFQIKASSSHSYYFISQIELSKTGCLQCKKYKIEENFLSNSSVEECWEVVIGDGPLVAFVSRKRFKIFSPQQNDVSSEEETGWILLLEGYMSEIIPGEILSLFPLFIEPGMLCCSFAETSISFGLACCFWSEPMKSLHCMKFPFSSKVLGLCKEWNPYKKSSLYVLTENEIFEWNYFSFNFEKSTYLCDTAAYFKSIGPSELCSVQEGALMTPISYRQKHYLFLFSSGDVLSYIKVVDLSNPFHVVADHKLPECGALYVLYAGEIWMSSDYHGGLYSSSFTLCRIFHCLTENSANNFNKEPVSVDMNRAQGQFLNSLKQRVKKAESWVSQVRANCAKALRCIKCTYYSRVTEGTNRFFDEIPKWMIEFSNLQDFDGLSDFTLSREQSFLESYLSWKRTDYIQERNIHPRYFLRDEVCYQVDQENIAHDSVLSCIAFVRNARSFPFVQFLFSCGILLEIHVEYSSLVTFETIDVLVVLSSDTKNNSNLTNLQARSETQNDFLSHGIHFENSNILLLHLLKPVCNDSSNLSSGTDKNILTVQSSLANCLLMSSPYDFGARRSDIRKWDIGILLDETFVIRCSWEDMKALIHGILATITGLLCVKDDVESSFWLSNMNSVLGLEIFWHHWRQRRIYLTMYCNSREVFESISSKIMACLNCVGHVRVKNILDEKFFDLVDLSVKRLNKEWNYIQNVGLNQVSPQSWFSIVQQTDEQMVLLNTYAKWKLVSFQVSGE</sequence>
<accession>A0A9C7UTL4</accession>
<comment type="caution">
    <text evidence="1">The sequence shown here is derived from an EMBL/GenBank/DDBJ whole genome shotgun (WGS) entry which is preliminary data.</text>
</comment>